<organism evidence="1">
    <name type="scientific">Rhizophora mucronata</name>
    <name type="common">Asiatic mangrove</name>
    <dbReference type="NCBI Taxonomy" id="61149"/>
    <lineage>
        <taxon>Eukaryota</taxon>
        <taxon>Viridiplantae</taxon>
        <taxon>Streptophyta</taxon>
        <taxon>Embryophyta</taxon>
        <taxon>Tracheophyta</taxon>
        <taxon>Spermatophyta</taxon>
        <taxon>Magnoliopsida</taxon>
        <taxon>eudicotyledons</taxon>
        <taxon>Gunneridae</taxon>
        <taxon>Pentapetalae</taxon>
        <taxon>rosids</taxon>
        <taxon>fabids</taxon>
        <taxon>Malpighiales</taxon>
        <taxon>Rhizophoraceae</taxon>
        <taxon>Rhizophora</taxon>
    </lineage>
</organism>
<reference evidence="1" key="1">
    <citation type="submission" date="2018-02" db="EMBL/GenBank/DDBJ databases">
        <title>Rhizophora mucronata_Transcriptome.</title>
        <authorList>
            <person name="Meera S.P."/>
            <person name="Sreeshan A."/>
            <person name="Augustine A."/>
        </authorList>
    </citation>
    <scope>NUCLEOTIDE SEQUENCE</scope>
    <source>
        <tissue evidence="1">Leaf</tissue>
    </source>
</reference>
<dbReference type="AlphaFoldDB" id="A0A2P2J0F4"/>
<name>A0A2P2J0F4_RHIMU</name>
<protein>
    <submittedName>
        <fullName evidence="1">Uncharacterized protein</fullName>
    </submittedName>
</protein>
<evidence type="ECO:0000313" key="1">
    <source>
        <dbReference type="EMBL" id="MBW86920.1"/>
    </source>
</evidence>
<sequence length="80" mass="9345">MHWIKYPSWFLHMNYNGVYALNRDTWPGSQKSGPRNVRCMKQSTEEWPQKCKMYEAGSLKNGKVNVKIGHNPHASNYMSV</sequence>
<dbReference type="EMBL" id="GGEC01006437">
    <property type="protein sequence ID" value="MBW86920.1"/>
    <property type="molecule type" value="Transcribed_RNA"/>
</dbReference>
<proteinExistence type="predicted"/>
<accession>A0A2P2J0F4</accession>